<dbReference type="AlphaFoldDB" id="A0A5E4N9K7"/>
<dbReference type="Proteomes" id="UP000325440">
    <property type="component" value="Unassembled WGS sequence"/>
</dbReference>
<evidence type="ECO:0000313" key="4">
    <source>
        <dbReference type="EMBL" id="VVC41469.1"/>
    </source>
</evidence>
<evidence type="ECO:0000256" key="2">
    <source>
        <dbReference type="SAM" id="SignalP"/>
    </source>
</evidence>
<accession>A0A5E4N9K7</accession>
<evidence type="ECO:0000313" key="5">
    <source>
        <dbReference type="Proteomes" id="UP000325440"/>
    </source>
</evidence>
<gene>
    <name evidence="4" type="ORF">CINCED_3A003690</name>
</gene>
<protein>
    <submittedName>
        <fullName evidence="4">Hemimethylated DNA-binding domain</fullName>
    </submittedName>
</protein>
<keyword evidence="5" id="KW-1185">Reference proteome</keyword>
<name>A0A5E4N9K7_9HEMI</name>
<proteinExistence type="predicted"/>
<dbReference type="EMBL" id="CABPRJ010001919">
    <property type="protein sequence ID" value="VVC41469.1"/>
    <property type="molecule type" value="Genomic_DNA"/>
</dbReference>
<evidence type="ECO:0000259" key="3">
    <source>
        <dbReference type="SMART" id="SM00992"/>
    </source>
</evidence>
<dbReference type="InterPro" id="IPR011722">
    <property type="entry name" value="Hemimethylated_DNA-bd_dom"/>
</dbReference>
<keyword evidence="2" id="KW-0732">Signal</keyword>
<reference evidence="4 5" key="1">
    <citation type="submission" date="2019-08" db="EMBL/GenBank/DDBJ databases">
        <authorList>
            <person name="Alioto T."/>
            <person name="Alioto T."/>
            <person name="Gomez Garrido J."/>
        </authorList>
    </citation>
    <scope>NUCLEOTIDE SEQUENCE [LARGE SCALE GENOMIC DNA]</scope>
</reference>
<feature type="region of interest" description="Disordered" evidence="1">
    <location>
        <begin position="76"/>
        <end position="105"/>
    </location>
</feature>
<keyword evidence="4" id="KW-0238">DNA-binding</keyword>
<organism evidence="4 5">
    <name type="scientific">Cinara cedri</name>
    <dbReference type="NCBI Taxonomy" id="506608"/>
    <lineage>
        <taxon>Eukaryota</taxon>
        <taxon>Metazoa</taxon>
        <taxon>Ecdysozoa</taxon>
        <taxon>Arthropoda</taxon>
        <taxon>Hexapoda</taxon>
        <taxon>Insecta</taxon>
        <taxon>Pterygota</taxon>
        <taxon>Neoptera</taxon>
        <taxon>Paraneoptera</taxon>
        <taxon>Hemiptera</taxon>
        <taxon>Sternorrhyncha</taxon>
        <taxon>Aphidomorpha</taxon>
        <taxon>Aphidoidea</taxon>
        <taxon>Aphididae</taxon>
        <taxon>Lachninae</taxon>
        <taxon>Cinara</taxon>
    </lineage>
</organism>
<dbReference type="SMART" id="SM00992">
    <property type="entry name" value="YccV-like"/>
    <property type="match status" value="1"/>
</dbReference>
<dbReference type="GO" id="GO:0003677">
    <property type="term" value="F:DNA binding"/>
    <property type="evidence" value="ECO:0007669"/>
    <property type="project" value="UniProtKB-KW"/>
</dbReference>
<dbReference type="OrthoDB" id="28868at2759"/>
<feature type="chain" id="PRO_5023088296" evidence="2">
    <location>
        <begin position="23"/>
        <end position="207"/>
    </location>
</feature>
<evidence type="ECO:0000256" key="1">
    <source>
        <dbReference type="SAM" id="MobiDB-lite"/>
    </source>
</evidence>
<feature type="compositionally biased region" description="Acidic residues" evidence="1">
    <location>
        <begin position="76"/>
        <end position="92"/>
    </location>
</feature>
<feature type="domain" description="Hemimethylated DNA-binding" evidence="3">
    <location>
        <begin position="116"/>
        <end position="197"/>
    </location>
</feature>
<feature type="signal peptide" evidence="2">
    <location>
        <begin position="1"/>
        <end position="22"/>
    </location>
</feature>
<sequence>MELRRFVGLALLIAAVPLQMYLMNNNENFKELVADIVKTLPENIRGLTVDLTEYVKAAKGYIRSVFSYFHTTISDEDDGDDDNDDDDEDVTNDDGSLSEKNGEVPEHMVRNFRPPHLEFRVGDVVLTRTMAIGVIVGWKIDMSDLSREPEYYMLVDIDDNEFIEVQKNMIGLENVEVRHKNINQYFKKFDGIRYTPKKWLQKFYPKD</sequence>